<sequence length="200" mass="19887">MTPRILLSAPLLATVTATLLAATPAAAHLPPGEYGSFLAGVTHPLFGLDHVLAMIAVGLWAAQIGGRAIWQVPSAFVSAMLIGFGLALAGLPLPFVEPMILASIILLGVVVALALRPATGWAMAAVAVLALFHGHAHGGELGSAAAMQFGAGFALATAGLHAVGLVIALLFARALQNGSGLLVRVLGGMTSLAGAVIALG</sequence>
<organism evidence="3 4">
    <name type="scientific">Roseovarius litoreus</name>
    <dbReference type="NCBI Taxonomy" id="1155722"/>
    <lineage>
        <taxon>Bacteria</taxon>
        <taxon>Pseudomonadati</taxon>
        <taxon>Pseudomonadota</taxon>
        <taxon>Alphaproteobacteria</taxon>
        <taxon>Rhodobacterales</taxon>
        <taxon>Roseobacteraceae</taxon>
        <taxon>Roseovarius</taxon>
    </lineage>
</organism>
<keyword evidence="2" id="KW-0732">Signal</keyword>
<keyword evidence="1" id="KW-0812">Transmembrane</keyword>
<dbReference type="EMBL" id="FRCB01000012">
    <property type="protein sequence ID" value="SHM68498.1"/>
    <property type="molecule type" value="Genomic_DNA"/>
</dbReference>
<feature type="chain" id="PRO_5013178510" evidence="2">
    <location>
        <begin position="22"/>
        <end position="200"/>
    </location>
</feature>
<feature type="transmembrane region" description="Helical" evidence="1">
    <location>
        <begin position="181"/>
        <end position="199"/>
    </location>
</feature>
<evidence type="ECO:0000313" key="3">
    <source>
        <dbReference type="EMBL" id="SHM68498.1"/>
    </source>
</evidence>
<evidence type="ECO:0000256" key="2">
    <source>
        <dbReference type="SAM" id="SignalP"/>
    </source>
</evidence>
<name>A0A1M7KSP3_9RHOB</name>
<protein>
    <submittedName>
        <fullName evidence="3">Urease accessory protein</fullName>
    </submittedName>
</protein>
<evidence type="ECO:0000256" key="1">
    <source>
        <dbReference type="SAM" id="Phobius"/>
    </source>
</evidence>
<feature type="transmembrane region" description="Helical" evidence="1">
    <location>
        <begin position="153"/>
        <end position="175"/>
    </location>
</feature>
<feature type="transmembrane region" description="Helical" evidence="1">
    <location>
        <begin position="99"/>
        <end position="132"/>
    </location>
</feature>
<feature type="transmembrane region" description="Helical" evidence="1">
    <location>
        <begin position="37"/>
        <end position="62"/>
    </location>
</feature>
<reference evidence="3 4" key="1">
    <citation type="submission" date="2016-11" db="EMBL/GenBank/DDBJ databases">
        <authorList>
            <person name="Varghese N."/>
            <person name="Submissions S."/>
        </authorList>
    </citation>
    <scope>NUCLEOTIDE SEQUENCE [LARGE SCALE GENOMIC DNA]</scope>
    <source>
        <strain evidence="3 4">DSM 28249</strain>
    </source>
</reference>
<feature type="transmembrane region" description="Helical" evidence="1">
    <location>
        <begin position="74"/>
        <end position="93"/>
    </location>
</feature>
<keyword evidence="4" id="KW-1185">Reference proteome</keyword>
<dbReference type="Pfam" id="PF04955">
    <property type="entry name" value="HupE_UreJ"/>
    <property type="match status" value="1"/>
</dbReference>
<keyword evidence="1" id="KW-0472">Membrane</keyword>
<dbReference type="PIRSF" id="PIRSF016919">
    <property type="entry name" value="HupE_UreJ"/>
    <property type="match status" value="1"/>
</dbReference>
<evidence type="ECO:0000313" key="4">
    <source>
        <dbReference type="Proteomes" id="UP000322545"/>
    </source>
</evidence>
<dbReference type="RefSeq" id="WP_149780758.1">
    <property type="nucleotide sequence ID" value="NZ_FRCB01000012.1"/>
</dbReference>
<accession>A0A1M7KSP3</accession>
<keyword evidence="1" id="KW-1133">Transmembrane helix</keyword>
<gene>
    <name evidence="3" type="ORF">SAMN05443432_1123</name>
</gene>
<feature type="signal peptide" evidence="2">
    <location>
        <begin position="1"/>
        <end position="21"/>
    </location>
</feature>
<dbReference type="Proteomes" id="UP000322545">
    <property type="component" value="Unassembled WGS sequence"/>
</dbReference>
<proteinExistence type="predicted"/>
<dbReference type="InterPro" id="IPR007038">
    <property type="entry name" value="HupE_UreJ"/>
</dbReference>
<dbReference type="AlphaFoldDB" id="A0A1M7KSP3"/>